<accession>A0AAW2GWE1</accession>
<evidence type="ECO:0000313" key="1">
    <source>
        <dbReference type="EMBL" id="KAL0131491.1"/>
    </source>
</evidence>
<comment type="caution">
    <text evidence="1">The sequence shown here is derived from an EMBL/GenBank/DDBJ whole genome shotgun (WGS) entry which is preliminary data.</text>
</comment>
<proteinExistence type="predicted"/>
<dbReference type="EMBL" id="JADYXP020000002">
    <property type="protein sequence ID" value="KAL0131491.1"/>
    <property type="molecule type" value="Genomic_DNA"/>
</dbReference>
<keyword evidence="2" id="KW-1185">Reference proteome</keyword>
<dbReference type="AlphaFoldDB" id="A0AAW2GWE1"/>
<gene>
    <name evidence="1" type="ORF">PUN28_002785</name>
</gene>
<name>A0AAW2GWE1_9HYME</name>
<sequence>MSSRQVDDTHTTVQASPPLQKSRRILSASSNFWIRPVIIWNSDNRVLIKISPPAVCDNLMEMLIAMEKLVAPIICPFSRIHDVTELPTEHHIVYLECSRWNAIHPVNELPLNQTIRSKG</sequence>
<protein>
    <submittedName>
        <fullName evidence="1">Uncharacterized protein</fullName>
    </submittedName>
</protein>
<evidence type="ECO:0000313" key="2">
    <source>
        <dbReference type="Proteomes" id="UP001430953"/>
    </source>
</evidence>
<reference evidence="1 2" key="1">
    <citation type="submission" date="2023-03" db="EMBL/GenBank/DDBJ databases">
        <title>High recombination rates correlate with genetic variation in Cardiocondyla obscurior ants.</title>
        <authorList>
            <person name="Errbii M."/>
        </authorList>
    </citation>
    <scope>NUCLEOTIDE SEQUENCE [LARGE SCALE GENOMIC DNA]</scope>
    <source>
        <strain evidence="1">Alpha-2009</strain>
        <tissue evidence="1">Whole body</tissue>
    </source>
</reference>
<organism evidence="1 2">
    <name type="scientific">Cardiocondyla obscurior</name>
    <dbReference type="NCBI Taxonomy" id="286306"/>
    <lineage>
        <taxon>Eukaryota</taxon>
        <taxon>Metazoa</taxon>
        <taxon>Ecdysozoa</taxon>
        <taxon>Arthropoda</taxon>
        <taxon>Hexapoda</taxon>
        <taxon>Insecta</taxon>
        <taxon>Pterygota</taxon>
        <taxon>Neoptera</taxon>
        <taxon>Endopterygota</taxon>
        <taxon>Hymenoptera</taxon>
        <taxon>Apocrita</taxon>
        <taxon>Aculeata</taxon>
        <taxon>Formicoidea</taxon>
        <taxon>Formicidae</taxon>
        <taxon>Myrmicinae</taxon>
        <taxon>Cardiocondyla</taxon>
    </lineage>
</organism>
<dbReference type="Proteomes" id="UP001430953">
    <property type="component" value="Unassembled WGS sequence"/>
</dbReference>